<gene>
    <name evidence="6" type="ORF">H8S61_17190</name>
</gene>
<dbReference type="Proteomes" id="UP000622448">
    <property type="component" value="Unassembled WGS sequence"/>
</dbReference>
<keyword evidence="4" id="KW-1133">Transmembrane helix</keyword>
<reference evidence="6 7" key="1">
    <citation type="submission" date="2020-08" db="EMBL/GenBank/DDBJ databases">
        <title>Genome public.</title>
        <authorList>
            <person name="Liu C."/>
            <person name="Sun Q."/>
        </authorList>
    </citation>
    <scope>NUCLEOTIDE SEQUENCE [LARGE SCALE GENOMIC DNA]</scope>
    <source>
        <strain evidence="6 7">NSJ-70</strain>
    </source>
</reference>
<feature type="transmembrane region" description="Helical" evidence="4">
    <location>
        <begin position="149"/>
        <end position="171"/>
    </location>
</feature>
<evidence type="ECO:0000256" key="3">
    <source>
        <dbReference type="ARBA" id="ARBA00023163"/>
    </source>
</evidence>
<feature type="transmembrane region" description="Helical" evidence="4">
    <location>
        <begin position="116"/>
        <end position="137"/>
    </location>
</feature>
<evidence type="ECO:0000313" key="6">
    <source>
        <dbReference type="EMBL" id="MBC5585919.1"/>
    </source>
</evidence>
<dbReference type="Gene3D" id="1.10.10.10">
    <property type="entry name" value="Winged helix-like DNA-binding domain superfamily/Winged helix DNA-binding domain"/>
    <property type="match status" value="1"/>
</dbReference>
<feature type="transmembrane region" description="Helical" evidence="4">
    <location>
        <begin position="376"/>
        <end position="397"/>
    </location>
</feature>
<dbReference type="RefSeq" id="WP_186939847.1">
    <property type="nucleotide sequence ID" value="NZ_JACOOA010000017.1"/>
</dbReference>
<evidence type="ECO:0000259" key="5">
    <source>
        <dbReference type="PROSITE" id="PS50043"/>
    </source>
</evidence>
<feature type="transmembrane region" description="Helical" evidence="4">
    <location>
        <begin position="177"/>
        <end position="193"/>
    </location>
</feature>
<dbReference type="PANTHER" id="PTHR44688:SF16">
    <property type="entry name" value="DNA-BINDING TRANSCRIPTIONAL ACTIVATOR DEVR_DOSR"/>
    <property type="match status" value="1"/>
</dbReference>
<keyword evidence="4" id="KW-0472">Membrane</keyword>
<evidence type="ECO:0000256" key="2">
    <source>
        <dbReference type="ARBA" id="ARBA00023125"/>
    </source>
</evidence>
<keyword evidence="4" id="KW-0812">Transmembrane</keyword>
<evidence type="ECO:0000256" key="1">
    <source>
        <dbReference type="ARBA" id="ARBA00023015"/>
    </source>
</evidence>
<dbReference type="InterPro" id="IPR016032">
    <property type="entry name" value="Sig_transdc_resp-reg_C-effctor"/>
</dbReference>
<dbReference type="SUPFAM" id="SSF46894">
    <property type="entry name" value="C-terminal effector domain of the bipartite response regulators"/>
    <property type="match status" value="1"/>
</dbReference>
<dbReference type="InterPro" id="IPR036388">
    <property type="entry name" value="WH-like_DNA-bd_sf"/>
</dbReference>
<dbReference type="CDD" id="cd06170">
    <property type="entry name" value="LuxR_C_like"/>
    <property type="match status" value="1"/>
</dbReference>
<feature type="transmembrane region" description="Helical" evidence="4">
    <location>
        <begin position="343"/>
        <end position="364"/>
    </location>
</feature>
<feature type="transmembrane region" description="Helical" evidence="4">
    <location>
        <begin position="311"/>
        <end position="331"/>
    </location>
</feature>
<dbReference type="PRINTS" id="PR00038">
    <property type="entry name" value="HTHLUXR"/>
</dbReference>
<feature type="domain" description="HTH luxR-type" evidence="5">
    <location>
        <begin position="444"/>
        <end position="509"/>
    </location>
</feature>
<feature type="transmembrane region" description="Helical" evidence="4">
    <location>
        <begin position="89"/>
        <end position="110"/>
    </location>
</feature>
<keyword evidence="1" id="KW-0805">Transcription regulation</keyword>
<name>A0ABR7BWF2_9ACTN</name>
<sequence length="510" mass="55218">MLRAFTQPPDDERGSQRTVFQHLLALTPLIVGLASARTGIIASIYSSYTQTDANFLSDGTSLFASLVLAALLGIVAFGKVSLNKSSVNAIARICIALQVASVVALGLLSSHEARDGIAYLLVGIVNAVASPAAMFYWMRRARKSSTAVAAVFVFSALLLSEIEIFACSLLAEPFRQFLAAALASLQIPAMLLARRVKRPYEMIHPEAHDSLSFMKDSIKNKGVLISSAFGVAALGLTIGLLRGYPNGEAVTFDEGHRLAYMLLTIALCAFIVALSFKGRQGIMTTGIWIIMFALACCGLTSYAAWGDNLQVGAVFATTLNALMVGYCSHLTISFMTYGWRDPYYYAIAGWLAFFLPRAVGRILLVSLSPLNANTELMIAIMGDAVLISALLVFVRFLNVAKTPSVTPSAPEHPTLQKIMALSDTDEIAALATMREHAIQQGVTDIGKRFSLSAREIEVLSLYALGHTQKRIAEELFIAPGTVHEHIRHIYTKTGLHSRQEILDHVTSELS</sequence>
<feature type="transmembrane region" description="Helical" evidence="4">
    <location>
        <begin position="257"/>
        <end position="274"/>
    </location>
</feature>
<feature type="transmembrane region" description="Helical" evidence="4">
    <location>
        <begin position="286"/>
        <end position="305"/>
    </location>
</feature>
<keyword evidence="3" id="KW-0804">Transcription</keyword>
<evidence type="ECO:0000256" key="4">
    <source>
        <dbReference type="SAM" id="Phobius"/>
    </source>
</evidence>
<accession>A0ABR7BWF2</accession>
<dbReference type="PANTHER" id="PTHR44688">
    <property type="entry name" value="DNA-BINDING TRANSCRIPTIONAL ACTIVATOR DEVR_DOSR"/>
    <property type="match status" value="1"/>
</dbReference>
<comment type="caution">
    <text evidence="6">The sequence shown here is derived from an EMBL/GenBank/DDBJ whole genome shotgun (WGS) entry which is preliminary data.</text>
</comment>
<dbReference type="InterPro" id="IPR000792">
    <property type="entry name" value="Tscrpt_reg_LuxR_C"/>
</dbReference>
<keyword evidence="7" id="KW-1185">Reference proteome</keyword>
<dbReference type="SMART" id="SM00421">
    <property type="entry name" value="HTH_LUXR"/>
    <property type="match status" value="1"/>
</dbReference>
<feature type="transmembrane region" description="Helical" evidence="4">
    <location>
        <begin position="223"/>
        <end position="245"/>
    </location>
</feature>
<proteinExistence type="predicted"/>
<organism evidence="6 7">
    <name type="scientific">Eggerthella hominis</name>
    <dbReference type="NCBI Taxonomy" id="2763043"/>
    <lineage>
        <taxon>Bacteria</taxon>
        <taxon>Bacillati</taxon>
        <taxon>Actinomycetota</taxon>
        <taxon>Coriobacteriia</taxon>
        <taxon>Eggerthellales</taxon>
        <taxon>Eggerthellaceae</taxon>
        <taxon>Eggerthella</taxon>
    </lineage>
</organism>
<feature type="transmembrane region" description="Helical" evidence="4">
    <location>
        <begin position="23"/>
        <end position="48"/>
    </location>
</feature>
<dbReference type="PROSITE" id="PS50043">
    <property type="entry name" value="HTH_LUXR_2"/>
    <property type="match status" value="1"/>
</dbReference>
<dbReference type="EMBL" id="JACOOA010000017">
    <property type="protein sequence ID" value="MBC5585919.1"/>
    <property type="molecule type" value="Genomic_DNA"/>
</dbReference>
<feature type="transmembrane region" description="Helical" evidence="4">
    <location>
        <begin position="60"/>
        <end position="77"/>
    </location>
</feature>
<protein>
    <submittedName>
        <fullName evidence="6">Helix-turn-helix transcriptional regulator</fullName>
    </submittedName>
</protein>
<dbReference type="Pfam" id="PF00196">
    <property type="entry name" value="GerE"/>
    <property type="match status" value="1"/>
</dbReference>
<keyword evidence="2" id="KW-0238">DNA-binding</keyword>
<evidence type="ECO:0000313" key="7">
    <source>
        <dbReference type="Proteomes" id="UP000622448"/>
    </source>
</evidence>